<evidence type="ECO:0000313" key="1">
    <source>
        <dbReference type="EMBL" id="KAK8866465.1"/>
    </source>
</evidence>
<dbReference type="Proteomes" id="UP001470230">
    <property type="component" value="Unassembled WGS sequence"/>
</dbReference>
<comment type="caution">
    <text evidence="1">The sequence shown here is derived from an EMBL/GenBank/DDBJ whole genome shotgun (WGS) entry which is preliminary data.</text>
</comment>
<keyword evidence="2" id="KW-1185">Reference proteome</keyword>
<accession>A0ABR2INB8</accession>
<dbReference type="EMBL" id="JAPFFF010000015">
    <property type="protein sequence ID" value="KAK8866465.1"/>
    <property type="molecule type" value="Genomic_DNA"/>
</dbReference>
<organism evidence="1 2">
    <name type="scientific">Tritrichomonas musculus</name>
    <dbReference type="NCBI Taxonomy" id="1915356"/>
    <lineage>
        <taxon>Eukaryota</taxon>
        <taxon>Metamonada</taxon>
        <taxon>Parabasalia</taxon>
        <taxon>Tritrichomonadida</taxon>
        <taxon>Tritrichomonadidae</taxon>
        <taxon>Tritrichomonas</taxon>
    </lineage>
</organism>
<reference evidence="1 2" key="1">
    <citation type="submission" date="2024-04" db="EMBL/GenBank/DDBJ databases">
        <title>Tritrichomonas musculus Genome.</title>
        <authorList>
            <person name="Alves-Ferreira E."/>
            <person name="Grigg M."/>
            <person name="Lorenzi H."/>
            <person name="Galac M."/>
        </authorList>
    </citation>
    <scope>NUCLEOTIDE SEQUENCE [LARGE SCALE GENOMIC DNA]</scope>
    <source>
        <strain evidence="1 2">EAF2021</strain>
    </source>
</reference>
<name>A0ABR2INB8_9EUKA</name>
<evidence type="ECO:0008006" key="3">
    <source>
        <dbReference type="Google" id="ProtNLM"/>
    </source>
</evidence>
<proteinExistence type="predicted"/>
<protein>
    <recommendedName>
        <fullName evidence="3">MULE transposase domain-containing protein</fullName>
    </recommendedName>
</protein>
<gene>
    <name evidence="1" type="ORF">M9Y10_009428</name>
</gene>
<sequence>MKYYYKGKYLELKHSMFKTKTMKTYIEIIPFNKNNFDVFSFMEFIDSITQEYVCWLSSYNGKITIRAKHYLFTGSEESFRINLHNDFSQIEVSVRDGLCNMKEEVMNNVNCICFTSFSLQEEQTKTFFYDNKSWNDNFQYKNSVLYKLGKFIAKNQTKTPFFLKYAFKDFLNEKTHNNKQIQNQFIDLMSLFLYLPGYTYIQYEDDIPISEKKWSTIEIECKKKVLTSFIWLMPWYEETLSQMHFLEIDASFFALEPYKYCIYHAITNNSSIPIALSFYPTESSELYNLIFECMKKINLDLTIFDNIEVLADMGKQIKKFCKENDLNLNFCHRHIIERFGAHSPLGIWAARILRTRTYVEYLQTKERVKSELDEFILKKKNGFKN</sequence>
<evidence type="ECO:0000313" key="2">
    <source>
        <dbReference type="Proteomes" id="UP001470230"/>
    </source>
</evidence>